<protein>
    <recommendedName>
        <fullName evidence="3">J domain-containing protein</fullName>
    </recommendedName>
</protein>
<evidence type="ECO:0000256" key="2">
    <source>
        <dbReference type="SAM" id="Phobius"/>
    </source>
</evidence>
<dbReference type="Proteomes" id="UP000765802">
    <property type="component" value="Unassembled WGS sequence"/>
</dbReference>
<name>A0ABR7ME80_9BACT</name>
<keyword evidence="2" id="KW-0812">Transmembrane</keyword>
<dbReference type="PANTHER" id="PTHR44360">
    <property type="entry name" value="DNAJ HOMOLOG SUBFAMILY B MEMBER 9"/>
    <property type="match status" value="1"/>
</dbReference>
<feature type="transmembrane region" description="Helical" evidence="2">
    <location>
        <begin position="196"/>
        <end position="213"/>
    </location>
</feature>
<evidence type="ECO:0000259" key="3">
    <source>
        <dbReference type="PROSITE" id="PS50076"/>
    </source>
</evidence>
<dbReference type="EMBL" id="MBUA01000031">
    <property type="protein sequence ID" value="MBC6493075.1"/>
    <property type="molecule type" value="Genomic_DNA"/>
</dbReference>
<dbReference type="PRINTS" id="PR00625">
    <property type="entry name" value="JDOMAIN"/>
</dbReference>
<dbReference type="SMART" id="SM00271">
    <property type="entry name" value="DnaJ"/>
    <property type="match status" value="1"/>
</dbReference>
<dbReference type="PANTHER" id="PTHR44360:SF1">
    <property type="entry name" value="DNAJ HOMOLOG SUBFAMILY B MEMBER 9"/>
    <property type="match status" value="1"/>
</dbReference>
<dbReference type="Pfam" id="PF00226">
    <property type="entry name" value="DnaJ"/>
    <property type="match status" value="1"/>
</dbReference>
<keyword evidence="1" id="KW-0143">Chaperone</keyword>
<proteinExistence type="predicted"/>
<reference evidence="4 5" key="1">
    <citation type="submission" date="2016-07" db="EMBL/GenBank/DDBJ databases">
        <title>Genome analysis of Flavihumibacter stibioxidans YS-17.</title>
        <authorList>
            <person name="Shi K."/>
            <person name="Han Y."/>
            <person name="Wang G."/>
        </authorList>
    </citation>
    <scope>NUCLEOTIDE SEQUENCE [LARGE SCALE GENOMIC DNA]</scope>
    <source>
        <strain evidence="4 5">YS-17</strain>
    </source>
</reference>
<dbReference type="InterPro" id="IPR018253">
    <property type="entry name" value="DnaJ_domain_CS"/>
</dbReference>
<dbReference type="Gene3D" id="1.10.287.110">
    <property type="entry name" value="DnaJ domain"/>
    <property type="match status" value="1"/>
</dbReference>
<keyword evidence="2" id="KW-1133">Transmembrane helix</keyword>
<dbReference type="SUPFAM" id="SSF46565">
    <property type="entry name" value="Chaperone J-domain"/>
    <property type="match status" value="1"/>
</dbReference>
<dbReference type="InterPro" id="IPR001623">
    <property type="entry name" value="DnaJ_domain"/>
</dbReference>
<dbReference type="CDD" id="cd06257">
    <property type="entry name" value="DnaJ"/>
    <property type="match status" value="1"/>
</dbReference>
<dbReference type="PROSITE" id="PS50076">
    <property type="entry name" value="DNAJ_2"/>
    <property type="match status" value="1"/>
</dbReference>
<dbReference type="RefSeq" id="WP_187258396.1">
    <property type="nucleotide sequence ID" value="NZ_JBHULF010000006.1"/>
</dbReference>
<feature type="domain" description="J" evidence="3">
    <location>
        <begin position="5"/>
        <end position="70"/>
    </location>
</feature>
<dbReference type="PROSITE" id="PS00636">
    <property type="entry name" value="DNAJ_1"/>
    <property type="match status" value="1"/>
</dbReference>
<accession>A0ABR7ME80</accession>
<keyword evidence="2" id="KW-0472">Membrane</keyword>
<sequence>MPVKDYYEILEISPDSTDAAIKKAFRKLAMRYHPDKNIGNPFATQHFREIQEAYEVLSNPIKRSEYHQKRRQVAGNTNRFSTPITVTPELLLQETLKIRREVAKMDMFRMDHQALNRTLEQLLNDKHLEVLAKAGQPVINTKLVMAVLSCLQPMPFSYIPPFAQKLVRIAGADNELILRIHETVKDKRNQYLWDKYKGFVMILIALALSYIIYKIA</sequence>
<evidence type="ECO:0000256" key="1">
    <source>
        <dbReference type="ARBA" id="ARBA00023186"/>
    </source>
</evidence>
<gene>
    <name evidence="4" type="ORF">BC349_18625</name>
</gene>
<keyword evidence="5" id="KW-1185">Reference proteome</keyword>
<dbReference type="InterPro" id="IPR036869">
    <property type="entry name" value="J_dom_sf"/>
</dbReference>
<organism evidence="4 5">
    <name type="scientific">Flavihumibacter stibioxidans</name>
    <dbReference type="NCBI Taxonomy" id="1834163"/>
    <lineage>
        <taxon>Bacteria</taxon>
        <taxon>Pseudomonadati</taxon>
        <taxon>Bacteroidota</taxon>
        <taxon>Chitinophagia</taxon>
        <taxon>Chitinophagales</taxon>
        <taxon>Chitinophagaceae</taxon>
        <taxon>Flavihumibacter</taxon>
    </lineage>
</organism>
<evidence type="ECO:0000313" key="4">
    <source>
        <dbReference type="EMBL" id="MBC6493075.1"/>
    </source>
</evidence>
<evidence type="ECO:0000313" key="5">
    <source>
        <dbReference type="Proteomes" id="UP000765802"/>
    </source>
</evidence>
<dbReference type="InterPro" id="IPR051948">
    <property type="entry name" value="Hsp70_co-chaperone_J-domain"/>
</dbReference>
<comment type="caution">
    <text evidence="4">The sequence shown here is derived from an EMBL/GenBank/DDBJ whole genome shotgun (WGS) entry which is preliminary data.</text>
</comment>